<accession>A0A2M6WM85</accession>
<dbReference type="Pfam" id="PF08241">
    <property type="entry name" value="Methyltransf_11"/>
    <property type="match status" value="1"/>
</dbReference>
<evidence type="ECO:0000313" key="3">
    <source>
        <dbReference type="EMBL" id="PIT93872.1"/>
    </source>
</evidence>
<dbReference type="PANTHER" id="PTHR43861">
    <property type="entry name" value="TRANS-ACONITATE 2-METHYLTRANSFERASE-RELATED"/>
    <property type="match status" value="1"/>
</dbReference>
<keyword evidence="1" id="KW-1133">Transmembrane helix</keyword>
<gene>
    <name evidence="3" type="ORF">COU00_02025</name>
</gene>
<dbReference type="EMBL" id="PFAS01000032">
    <property type="protein sequence ID" value="PIT93872.1"/>
    <property type="molecule type" value="Genomic_DNA"/>
</dbReference>
<evidence type="ECO:0000256" key="1">
    <source>
        <dbReference type="SAM" id="Phobius"/>
    </source>
</evidence>
<feature type="transmembrane region" description="Helical" evidence="1">
    <location>
        <begin position="194"/>
        <end position="213"/>
    </location>
</feature>
<dbReference type="SUPFAM" id="SSF53335">
    <property type="entry name" value="S-adenosyl-L-methionine-dependent methyltransferases"/>
    <property type="match status" value="1"/>
</dbReference>
<sequence>MNHYDYCAQFVRPVGKILDVGSGRGQFLCEMAKRGFAAYGVEIYPPYIEEAQALANASQVNVFWQNAPAEQLPFADEYFNFVNCTEVSEHVENPQQMCREIWRVIKPGGRCYISFHNRYGYYDYHYHLYFINWLPRSWSERALKFLNKQKQDEAFGRQKLTTMHYYTYRKVARMLKDIGFEMQDVRAEKIKNKFGLLSPVFLSVYFLILRPFYFNSFHLLLSKNR</sequence>
<reference evidence="4" key="1">
    <citation type="submission" date="2017-09" db="EMBL/GenBank/DDBJ databases">
        <title>Depth-based differentiation of microbial function through sediment-hosted aquifers and enrichment of novel symbionts in the deep terrestrial subsurface.</title>
        <authorList>
            <person name="Probst A.J."/>
            <person name="Ladd B."/>
            <person name="Jarett J.K."/>
            <person name="Geller-Mcgrath D.E."/>
            <person name="Sieber C.M.K."/>
            <person name="Emerson J.B."/>
            <person name="Anantharaman K."/>
            <person name="Thomas B.C."/>
            <person name="Malmstrom R."/>
            <person name="Stieglmeier M."/>
            <person name="Klingl A."/>
            <person name="Woyke T."/>
            <person name="Ryan C.M."/>
            <person name="Banfield J.F."/>
        </authorList>
    </citation>
    <scope>NUCLEOTIDE SEQUENCE [LARGE SCALE GENOMIC DNA]</scope>
</reference>
<feature type="domain" description="Methyltransferase type 11" evidence="2">
    <location>
        <begin position="18"/>
        <end position="113"/>
    </location>
</feature>
<keyword evidence="1" id="KW-0472">Membrane</keyword>
<evidence type="ECO:0000313" key="4">
    <source>
        <dbReference type="Proteomes" id="UP000229335"/>
    </source>
</evidence>
<dbReference type="Gene3D" id="3.40.50.150">
    <property type="entry name" value="Vaccinia Virus protein VP39"/>
    <property type="match status" value="1"/>
</dbReference>
<organism evidence="3 4">
    <name type="scientific">Candidatus Falkowbacteria bacterium CG10_big_fil_rev_8_21_14_0_10_43_11</name>
    <dbReference type="NCBI Taxonomy" id="1974568"/>
    <lineage>
        <taxon>Bacteria</taxon>
        <taxon>Candidatus Falkowiibacteriota</taxon>
    </lineage>
</organism>
<evidence type="ECO:0000259" key="2">
    <source>
        <dbReference type="Pfam" id="PF08241"/>
    </source>
</evidence>
<dbReference type="AlphaFoldDB" id="A0A2M6WM85"/>
<dbReference type="GO" id="GO:0008757">
    <property type="term" value="F:S-adenosylmethionine-dependent methyltransferase activity"/>
    <property type="evidence" value="ECO:0007669"/>
    <property type="project" value="InterPro"/>
</dbReference>
<proteinExistence type="predicted"/>
<dbReference type="InterPro" id="IPR029063">
    <property type="entry name" value="SAM-dependent_MTases_sf"/>
</dbReference>
<name>A0A2M6WM85_9BACT</name>
<dbReference type="InterPro" id="IPR013216">
    <property type="entry name" value="Methyltransf_11"/>
</dbReference>
<comment type="caution">
    <text evidence="3">The sequence shown here is derived from an EMBL/GenBank/DDBJ whole genome shotgun (WGS) entry which is preliminary data.</text>
</comment>
<protein>
    <recommendedName>
        <fullName evidence="2">Methyltransferase type 11 domain-containing protein</fullName>
    </recommendedName>
</protein>
<dbReference type="CDD" id="cd02440">
    <property type="entry name" value="AdoMet_MTases"/>
    <property type="match status" value="1"/>
</dbReference>
<dbReference type="Proteomes" id="UP000229335">
    <property type="component" value="Unassembled WGS sequence"/>
</dbReference>
<keyword evidence="1" id="KW-0812">Transmembrane</keyword>